<protein>
    <recommendedName>
        <fullName evidence="5">MARVEL domain-containing protein</fullName>
    </recommendedName>
</protein>
<keyword evidence="2" id="KW-0812">Transmembrane</keyword>
<feature type="transmembrane region" description="Helical" evidence="2">
    <location>
        <begin position="76"/>
        <end position="95"/>
    </location>
</feature>
<reference evidence="3 4" key="1">
    <citation type="submission" date="2023-08" db="EMBL/GenBank/DDBJ databases">
        <title>Annotated Genome Sequence of Vanrija albida AlHP1.</title>
        <authorList>
            <person name="Herzog R."/>
        </authorList>
    </citation>
    <scope>NUCLEOTIDE SEQUENCE [LARGE SCALE GENOMIC DNA]</scope>
    <source>
        <strain evidence="3 4">AlHP1</strain>
    </source>
</reference>
<feature type="transmembrane region" description="Helical" evidence="2">
    <location>
        <begin position="145"/>
        <end position="165"/>
    </location>
</feature>
<dbReference type="GeneID" id="95985113"/>
<keyword evidence="2" id="KW-0472">Membrane</keyword>
<gene>
    <name evidence="3" type="ORF">Q8F55_004070</name>
</gene>
<name>A0ABR3Q641_9TREE</name>
<sequence length="275" mass="29700">MMSRFNRWIVMAACALAAGICGGLGGWSALVVARDDSTSSLFVMEIITATLMFLAIPFFVGAFAHAAMKKQRASPALQLGTLVLGVAPALFHIIVRFVGRAQMTFRCRLEPVYDQTQSLPKMVEQLDPATRRGCQAAWAQQTAGVVIGCVVLVACTIYVVAYYRSCDAAYEAHKRTVAYGILTYRQHARREHRRRTQEAHAMAQAMAQAHADATLPYPPAAGVSAGGPASWAQGGKESLAGWSPPPSYDHTGEWSEEKGKGDEAQPRPSQVGLAF</sequence>
<evidence type="ECO:0000256" key="1">
    <source>
        <dbReference type="SAM" id="MobiDB-lite"/>
    </source>
</evidence>
<keyword evidence="4" id="KW-1185">Reference proteome</keyword>
<comment type="caution">
    <text evidence="3">The sequence shown here is derived from an EMBL/GenBank/DDBJ whole genome shotgun (WGS) entry which is preliminary data.</text>
</comment>
<keyword evidence="2" id="KW-1133">Transmembrane helix</keyword>
<feature type="compositionally biased region" description="Basic and acidic residues" evidence="1">
    <location>
        <begin position="250"/>
        <end position="265"/>
    </location>
</feature>
<feature type="transmembrane region" description="Helical" evidence="2">
    <location>
        <begin position="43"/>
        <end position="64"/>
    </location>
</feature>
<proteinExistence type="predicted"/>
<accession>A0ABR3Q641</accession>
<dbReference type="Proteomes" id="UP001565368">
    <property type="component" value="Unassembled WGS sequence"/>
</dbReference>
<organism evidence="3 4">
    <name type="scientific">Vanrija albida</name>
    <dbReference type="NCBI Taxonomy" id="181172"/>
    <lineage>
        <taxon>Eukaryota</taxon>
        <taxon>Fungi</taxon>
        <taxon>Dikarya</taxon>
        <taxon>Basidiomycota</taxon>
        <taxon>Agaricomycotina</taxon>
        <taxon>Tremellomycetes</taxon>
        <taxon>Trichosporonales</taxon>
        <taxon>Trichosporonaceae</taxon>
        <taxon>Vanrija</taxon>
    </lineage>
</organism>
<evidence type="ECO:0000313" key="3">
    <source>
        <dbReference type="EMBL" id="KAL1410067.1"/>
    </source>
</evidence>
<evidence type="ECO:0000313" key="4">
    <source>
        <dbReference type="Proteomes" id="UP001565368"/>
    </source>
</evidence>
<evidence type="ECO:0000256" key="2">
    <source>
        <dbReference type="SAM" id="Phobius"/>
    </source>
</evidence>
<dbReference type="RefSeq" id="XP_069210011.1">
    <property type="nucleotide sequence ID" value="XM_069352593.1"/>
</dbReference>
<feature type="region of interest" description="Disordered" evidence="1">
    <location>
        <begin position="226"/>
        <end position="275"/>
    </location>
</feature>
<dbReference type="EMBL" id="JBBXJM010000003">
    <property type="protein sequence ID" value="KAL1410067.1"/>
    <property type="molecule type" value="Genomic_DNA"/>
</dbReference>
<evidence type="ECO:0008006" key="5">
    <source>
        <dbReference type="Google" id="ProtNLM"/>
    </source>
</evidence>